<keyword evidence="1" id="KW-0732">Signal</keyword>
<feature type="chain" id="PRO_5012819739" description="Dickkopf N-terminal cysteine-rich domain-containing protein" evidence="1">
    <location>
        <begin position="18"/>
        <end position="656"/>
    </location>
</feature>
<dbReference type="AlphaFoldDB" id="A0A1R2AXA5"/>
<dbReference type="PANTHER" id="PTHR33459">
    <property type="entry name" value="DD-GDCA PROTEIN"/>
    <property type="match status" value="1"/>
</dbReference>
<comment type="caution">
    <text evidence="2">The sequence shown here is derived from an EMBL/GenBank/DDBJ whole genome shotgun (WGS) entry which is preliminary data.</text>
</comment>
<sequence>MLFGLLIAPLLVSGTSCPVFKCGSSTATSGQCIAYTNSSGVDNYKITPCVTGLTCNYAKQSNAICEFPTDYMPRYPGEYCFDNLDCHSGICSTNGQCLGLKSGDACDMTYQCGTGLFCNSTSSVCETLLVNGTACGDTSQCSNSVCDSGVCTAYFSKATGQPATAISTQGLAWACITGFASKNLCAVAPVSNSTTSAATCTVGGTCTAKDGINTKPCTCSYNGKAYCPLFEGDTQVQNMITGIQKILPNNINCHTLNRFSYECFATMYGDQAFTDYLAWAANAQLYLNNEWVLQHTSLKCVNETLQASYLNIVNQNNGITQQCPVYTETNYTEGWNNNTCIFATDDIYYSNLFTTFQAKPSACTNGQVCHALVSAEATNSTCYTPPAAVRYPGDYCTESTQCSSGTCTNKVCTGLSIGAKCTSLYSCNPGLYCDTANTVCVASVPQSGVCSSTVYCQANLTCNLGICVPFYSVALNGPVNPISGGYGFSTVCASGFAALDSKTGATICMTAPVSPSKSVNAVCTPGNSCLDSTGTYKKACTCGTNGMAYCPTFEGDYASTKAIYYHKKIISYQSNCNTIMVESYCYMKSSTIYKYYKYYLTYYQEFTSYPLLIDSKDSFIGDLYFSAYWSAYDSVRDSSFGANLAISMIAFVAFNI</sequence>
<protein>
    <recommendedName>
        <fullName evidence="4">Dickkopf N-terminal cysteine-rich domain-containing protein</fullName>
    </recommendedName>
</protein>
<evidence type="ECO:0000256" key="1">
    <source>
        <dbReference type="SAM" id="SignalP"/>
    </source>
</evidence>
<evidence type="ECO:0008006" key="4">
    <source>
        <dbReference type="Google" id="ProtNLM"/>
    </source>
</evidence>
<keyword evidence="3" id="KW-1185">Reference proteome</keyword>
<evidence type="ECO:0000313" key="2">
    <source>
        <dbReference type="EMBL" id="OMJ69173.1"/>
    </source>
</evidence>
<organism evidence="2 3">
    <name type="scientific">Stentor coeruleus</name>
    <dbReference type="NCBI Taxonomy" id="5963"/>
    <lineage>
        <taxon>Eukaryota</taxon>
        <taxon>Sar</taxon>
        <taxon>Alveolata</taxon>
        <taxon>Ciliophora</taxon>
        <taxon>Postciliodesmatophora</taxon>
        <taxon>Heterotrichea</taxon>
        <taxon>Heterotrichida</taxon>
        <taxon>Stentoridae</taxon>
        <taxon>Stentor</taxon>
    </lineage>
</organism>
<proteinExistence type="predicted"/>
<name>A0A1R2AXA5_9CILI</name>
<dbReference type="OrthoDB" id="5517728at2759"/>
<feature type="signal peptide" evidence="1">
    <location>
        <begin position="1"/>
        <end position="17"/>
    </location>
</feature>
<accession>A0A1R2AXA5</accession>
<dbReference type="InterPro" id="IPR052326">
    <property type="entry name" value="Diff-Dev_Assoc_Protein"/>
</dbReference>
<dbReference type="PANTHER" id="PTHR33459:SF7">
    <property type="entry name" value="DD-GDCA PROTEIN"/>
    <property type="match status" value="1"/>
</dbReference>
<reference evidence="2 3" key="1">
    <citation type="submission" date="2016-11" db="EMBL/GenBank/DDBJ databases">
        <title>The macronuclear genome of Stentor coeruleus: a giant cell with tiny introns.</title>
        <authorList>
            <person name="Slabodnick M."/>
            <person name="Ruby J.G."/>
            <person name="Reiff S.B."/>
            <person name="Swart E.C."/>
            <person name="Gosai S."/>
            <person name="Prabakaran S."/>
            <person name="Witkowska E."/>
            <person name="Larue G.E."/>
            <person name="Fisher S."/>
            <person name="Freeman R.M."/>
            <person name="Gunawardena J."/>
            <person name="Chu W."/>
            <person name="Stover N.A."/>
            <person name="Gregory B.D."/>
            <person name="Nowacki M."/>
            <person name="Derisi J."/>
            <person name="Roy S.W."/>
            <person name="Marshall W.F."/>
            <person name="Sood P."/>
        </authorList>
    </citation>
    <scope>NUCLEOTIDE SEQUENCE [LARGE SCALE GENOMIC DNA]</scope>
    <source>
        <strain evidence="2">WM001</strain>
    </source>
</reference>
<gene>
    <name evidence="2" type="ORF">SteCoe_33171</name>
</gene>
<evidence type="ECO:0000313" key="3">
    <source>
        <dbReference type="Proteomes" id="UP000187209"/>
    </source>
</evidence>
<dbReference type="EMBL" id="MPUH01001231">
    <property type="protein sequence ID" value="OMJ69173.1"/>
    <property type="molecule type" value="Genomic_DNA"/>
</dbReference>
<dbReference type="Proteomes" id="UP000187209">
    <property type="component" value="Unassembled WGS sequence"/>
</dbReference>